<sequence length="80" mass="9310">MNGKEMVNADFISTHQSAEKWVISSRRVQQLCEHERITGAIRFSRAWAIPKGSPKPQDPRLKPDKEKKGVYYEYNFNTGR</sequence>
<accession>A0A927MG23</accession>
<evidence type="ECO:0000313" key="1">
    <source>
        <dbReference type="EMBL" id="MBE1553958.1"/>
    </source>
</evidence>
<dbReference type="RefSeq" id="WP_225941894.1">
    <property type="nucleotide sequence ID" value="NZ_JADBEL010000004.1"/>
</dbReference>
<dbReference type="Proteomes" id="UP000658225">
    <property type="component" value="Unassembled WGS sequence"/>
</dbReference>
<gene>
    <name evidence="1" type="ORF">H4683_001033</name>
</gene>
<evidence type="ECO:0008006" key="3">
    <source>
        <dbReference type="Google" id="ProtNLM"/>
    </source>
</evidence>
<dbReference type="AlphaFoldDB" id="A0A927MG23"/>
<proteinExistence type="predicted"/>
<dbReference type="EMBL" id="JADBEL010000004">
    <property type="protein sequence ID" value="MBE1553958.1"/>
    <property type="molecule type" value="Genomic_DNA"/>
</dbReference>
<comment type="caution">
    <text evidence="1">The sequence shown here is derived from an EMBL/GenBank/DDBJ whole genome shotgun (WGS) entry which is preliminary data.</text>
</comment>
<keyword evidence="2" id="KW-1185">Reference proteome</keyword>
<reference evidence="1" key="1">
    <citation type="submission" date="2020-10" db="EMBL/GenBank/DDBJ databases">
        <title>Genomic Encyclopedia of Type Strains, Phase IV (KMG-IV): sequencing the most valuable type-strain genomes for metagenomic binning, comparative biology and taxonomic classification.</title>
        <authorList>
            <person name="Goeker M."/>
        </authorList>
    </citation>
    <scope>NUCLEOTIDE SEQUENCE</scope>
    <source>
        <strain evidence="1">DSM 13886</strain>
    </source>
</reference>
<organism evidence="1 2">
    <name type="scientific">Sporosarcina limicola</name>
    <dbReference type="NCBI Taxonomy" id="34101"/>
    <lineage>
        <taxon>Bacteria</taxon>
        <taxon>Bacillati</taxon>
        <taxon>Bacillota</taxon>
        <taxon>Bacilli</taxon>
        <taxon>Bacillales</taxon>
        <taxon>Caryophanaceae</taxon>
        <taxon>Sporosarcina</taxon>
    </lineage>
</organism>
<protein>
    <recommendedName>
        <fullName evidence="3">DNA-binding protein</fullName>
    </recommendedName>
</protein>
<evidence type="ECO:0000313" key="2">
    <source>
        <dbReference type="Proteomes" id="UP000658225"/>
    </source>
</evidence>
<name>A0A927MG23_9BACL</name>